<evidence type="ECO:0000313" key="9">
    <source>
        <dbReference type="EMBL" id="KIM90148.1"/>
    </source>
</evidence>
<keyword evidence="7" id="KW-0648">Protein biosynthesis</keyword>
<proteinExistence type="inferred from homology"/>
<evidence type="ECO:0000256" key="6">
    <source>
        <dbReference type="ARBA" id="ARBA00022884"/>
    </source>
</evidence>
<keyword evidence="6" id="KW-0694">RNA-binding</keyword>
<dbReference type="AlphaFoldDB" id="A0A0C3BUF3"/>
<dbReference type="InterPro" id="IPR016024">
    <property type="entry name" value="ARM-type_fold"/>
</dbReference>
<dbReference type="Proteomes" id="UP000054166">
    <property type="component" value="Unassembled WGS sequence"/>
</dbReference>
<evidence type="ECO:0000256" key="5">
    <source>
        <dbReference type="ARBA" id="ARBA00022553"/>
    </source>
</evidence>
<dbReference type="STRING" id="765440.A0A0C3BUF3"/>
<dbReference type="GO" id="GO:0003743">
    <property type="term" value="F:translation initiation factor activity"/>
    <property type="evidence" value="ECO:0007669"/>
    <property type="project" value="UniProtKB-KW"/>
</dbReference>
<dbReference type="GO" id="GO:0016281">
    <property type="term" value="C:eukaryotic translation initiation factor 4F complex"/>
    <property type="evidence" value="ECO:0007669"/>
    <property type="project" value="TreeGrafter"/>
</dbReference>
<dbReference type="FunFam" id="1.25.40.180:FF:000020">
    <property type="entry name" value="Eukaryotic translation initiation factor subunit"/>
    <property type="match status" value="1"/>
</dbReference>
<dbReference type="OrthoDB" id="514777at2759"/>
<name>A0A0C3BUF3_PILCF</name>
<evidence type="ECO:0000259" key="8">
    <source>
        <dbReference type="SMART" id="SM00543"/>
    </source>
</evidence>
<dbReference type="GO" id="GO:0010494">
    <property type="term" value="C:cytoplasmic stress granule"/>
    <property type="evidence" value="ECO:0007669"/>
    <property type="project" value="UniProtKB-ARBA"/>
</dbReference>
<dbReference type="InterPro" id="IPR003890">
    <property type="entry name" value="MIF4G-like_typ-3"/>
</dbReference>
<feature type="domain" description="MIF4G" evidence="8">
    <location>
        <begin position="40"/>
        <end position="295"/>
    </location>
</feature>
<evidence type="ECO:0000256" key="2">
    <source>
        <dbReference type="ARBA" id="ARBA00005775"/>
    </source>
</evidence>
<dbReference type="PANTHER" id="PTHR23253">
    <property type="entry name" value="EUKARYOTIC TRANSLATION INITIATION FACTOR 4 GAMMA"/>
    <property type="match status" value="1"/>
</dbReference>
<sequence length="327" mass="37813">MVVSPQKRITLRLPLSANRWSRWSLNRIREVSGDSPVVVDLKVRSLLNKLHPANFDSISDQLIAWANKSERERDGRTMIQVIRQVFEKALDEEMWSETYGRLCRKMMEQISSQVQDDGIRNAKGDPAAGGQLFRRYLLNRCQEDFERGWGVKDAVAIPHADEHDSEMQAKSRHADDADSEPGLYSDEYYAIQKARRQGLGLIVFLGELFKLKMLTERIMHECIKKLLGSVENPEAEEIESLCKLLTTIGRILDTNKARAHMDVYFSRMKELARCHNVNLRLQLLLLDVIKLRERGWNPPSRILQADAVSPYPRPLMIFYFSILYARI</sequence>
<organism evidence="9 10">
    <name type="scientific">Piloderma croceum (strain F 1598)</name>
    <dbReference type="NCBI Taxonomy" id="765440"/>
    <lineage>
        <taxon>Eukaryota</taxon>
        <taxon>Fungi</taxon>
        <taxon>Dikarya</taxon>
        <taxon>Basidiomycota</taxon>
        <taxon>Agaricomycotina</taxon>
        <taxon>Agaricomycetes</taxon>
        <taxon>Agaricomycetidae</taxon>
        <taxon>Atheliales</taxon>
        <taxon>Atheliaceae</taxon>
        <taxon>Piloderma</taxon>
    </lineage>
</organism>
<keyword evidence="5" id="KW-0597">Phosphoprotein</keyword>
<evidence type="ECO:0000256" key="1">
    <source>
        <dbReference type="ARBA" id="ARBA00004496"/>
    </source>
</evidence>
<evidence type="ECO:0000256" key="7">
    <source>
        <dbReference type="ARBA" id="ARBA00022917"/>
    </source>
</evidence>
<evidence type="ECO:0000256" key="3">
    <source>
        <dbReference type="ARBA" id="ARBA00022490"/>
    </source>
</evidence>
<dbReference type="GO" id="GO:0003729">
    <property type="term" value="F:mRNA binding"/>
    <property type="evidence" value="ECO:0007669"/>
    <property type="project" value="TreeGrafter"/>
</dbReference>
<dbReference type="SMART" id="SM00543">
    <property type="entry name" value="MIF4G"/>
    <property type="match status" value="1"/>
</dbReference>
<dbReference type="Pfam" id="PF02854">
    <property type="entry name" value="MIF4G"/>
    <property type="match status" value="1"/>
</dbReference>
<dbReference type="SUPFAM" id="SSF48371">
    <property type="entry name" value="ARM repeat"/>
    <property type="match status" value="1"/>
</dbReference>
<reference evidence="9 10" key="1">
    <citation type="submission" date="2014-04" db="EMBL/GenBank/DDBJ databases">
        <authorList>
            <consortium name="DOE Joint Genome Institute"/>
            <person name="Kuo A."/>
            <person name="Tarkka M."/>
            <person name="Buscot F."/>
            <person name="Kohler A."/>
            <person name="Nagy L.G."/>
            <person name="Floudas D."/>
            <person name="Copeland A."/>
            <person name="Barry K.W."/>
            <person name="Cichocki N."/>
            <person name="Veneault-Fourrey C."/>
            <person name="LaButti K."/>
            <person name="Lindquist E.A."/>
            <person name="Lipzen A."/>
            <person name="Lundell T."/>
            <person name="Morin E."/>
            <person name="Murat C."/>
            <person name="Sun H."/>
            <person name="Tunlid A."/>
            <person name="Henrissat B."/>
            <person name="Grigoriev I.V."/>
            <person name="Hibbett D.S."/>
            <person name="Martin F."/>
            <person name="Nordberg H.P."/>
            <person name="Cantor M.N."/>
            <person name="Hua S.X."/>
        </authorList>
    </citation>
    <scope>NUCLEOTIDE SEQUENCE [LARGE SCALE GENOMIC DNA]</scope>
    <source>
        <strain evidence="9 10">F 1598</strain>
    </source>
</reference>
<keyword evidence="4" id="KW-0396">Initiation factor</keyword>
<evidence type="ECO:0000313" key="10">
    <source>
        <dbReference type="Proteomes" id="UP000054166"/>
    </source>
</evidence>
<comment type="subcellular location">
    <subcellularLocation>
        <location evidence="1">Cytoplasm</location>
    </subcellularLocation>
</comment>
<comment type="similarity">
    <text evidence="2">Belongs to the eukaryotic initiation factor 4G family.</text>
</comment>
<dbReference type="EMBL" id="KN832973">
    <property type="protein sequence ID" value="KIM90148.1"/>
    <property type="molecule type" value="Genomic_DNA"/>
</dbReference>
<dbReference type="InParanoid" id="A0A0C3BUF3"/>
<evidence type="ECO:0000256" key="4">
    <source>
        <dbReference type="ARBA" id="ARBA00022540"/>
    </source>
</evidence>
<accession>A0A0C3BUF3</accession>
<dbReference type="HOGENOM" id="CLU_030857_1_0_1"/>
<gene>
    <name evidence="9" type="ORF">PILCRDRAFT_60083</name>
</gene>
<keyword evidence="3" id="KW-0963">Cytoplasm</keyword>
<reference evidence="10" key="2">
    <citation type="submission" date="2015-01" db="EMBL/GenBank/DDBJ databases">
        <title>Evolutionary Origins and Diversification of the Mycorrhizal Mutualists.</title>
        <authorList>
            <consortium name="DOE Joint Genome Institute"/>
            <consortium name="Mycorrhizal Genomics Consortium"/>
            <person name="Kohler A."/>
            <person name="Kuo A."/>
            <person name="Nagy L.G."/>
            <person name="Floudas D."/>
            <person name="Copeland A."/>
            <person name="Barry K.W."/>
            <person name="Cichocki N."/>
            <person name="Veneault-Fourrey C."/>
            <person name="LaButti K."/>
            <person name="Lindquist E.A."/>
            <person name="Lipzen A."/>
            <person name="Lundell T."/>
            <person name="Morin E."/>
            <person name="Murat C."/>
            <person name="Riley R."/>
            <person name="Ohm R."/>
            <person name="Sun H."/>
            <person name="Tunlid A."/>
            <person name="Henrissat B."/>
            <person name="Grigoriev I.V."/>
            <person name="Hibbett D.S."/>
            <person name="Martin F."/>
        </authorList>
    </citation>
    <scope>NUCLEOTIDE SEQUENCE [LARGE SCALE GENOMIC DNA]</scope>
    <source>
        <strain evidence="10">F 1598</strain>
    </source>
</reference>
<dbReference type="PANTHER" id="PTHR23253:SF9">
    <property type="entry name" value="EUKARYOTIC TRANSLATION INITIATION FACTOR 4 GAMMA 2"/>
    <property type="match status" value="1"/>
</dbReference>
<protein>
    <recommendedName>
        <fullName evidence="8">MIF4G domain-containing protein</fullName>
    </recommendedName>
</protein>
<keyword evidence="10" id="KW-1185">Reference proteome</keyword>
<dbReference type="Gene3D" id="1.25.40.180">
    <property type="match status" value="1"/>
</dbReference>